<comment type="caution">
    <text evidence="2">The sequence shown here is derived from an EMBL/GenBank/DDBJ whole genome shotgun (WGS) entry which is preliminary data.</text>
</comment>
<feature type="compositionally biased region" description="Gly residues" evidence="1">
    <location>
        <begin position="28"/>
        <end position="37"/>
    </location>
</feature>
<reference evidence="2" key="1">
    <citation type="submission" date="2022-12" db="EMBL/GenBank/DDBJ databases">
        <title>Draft genome assemblies for two species of Escallonia (Escalloniales).</title>
        <authorList>
            <person name="Chanderbali A."/>
            <person name="Dervinis C."/>
            <person name="Anghel I."/>
            <person name="Soltis D."/>
            <person name="Soltis P."/>
            <person name="Zapata F."/>
        </authorList>
    </citation>
    <scope>NUCLEOTIDE SEQUENCE</scope>
    <source>
        <strain evidence="2">UCBG64.0493</strain>
        <tissue evidence="2">Leaf</tissue>
    </source>
</reference>
<keyword evidence="3" id="KW-1185">Reference proteome</keyword>
<name>A0AA88WVX9_9ASTE</name>
<proteinExistence type="predicted"/>
<evidence type="ECO:0008006" key="4">
    <source>
        <dbReference type="Google" id="ProtNLM"/>
    </source>
</evidence>
<gene>
    <name evidence="2" type="ORF">RJ639_032448</name>
</gene>
<dbReference type="GO" id="GO:0001650">
    <property type="term" value="C:fibrillar center"/>
    <property type="evidence" value="ECO:0007669"/>
    <property type="project" value="TreeGrafter"/>
</dbReference>
<protein>
    <recommendedName>
        <fullName evidence="4">TATA box-binding protein-associated factor RNA polymerase I subunit C</fullName>
    </recommendedName>
</protein>
<evidence type="ECO:0000313" key="3">
    <source>
        <dbReference type="Proteomes" id="UP001188597"/>
    </source>
</evidence>
<feature type="region of interest" description="Disordered" evidence="1">
    <location>
        <begin position="27"/>
        <end position="48"/>
    </location>
</feature>
<dbReference type="PANTHER" id="PTHR15319">
    <property type="entry name" value="TATA BOX-BINDING PROTEIN ASSOCIATED FACTOR RNA POLYMERASE I SUBUNIT C"/>
    <property type="match status" value="1"/>
</dbReference>
<dbReference type="EMBL" id="JAVXUP010000195">
    <property type="protein sequence ID" value="KAK3034687.1"/>
    <property type="molecule type" value="Genomic_DNA"/>
</dbReference>
<accession>A0AA88WVX9</accession>
<organism evidence="2 3">
    <name type="scientific">Escallonia herrerae</name>
    <dbReference type="NCBI Taxonomy" id="1293975"/>
    <lineage>
        <taxon>Eukaryota</taxon>
        <taxon>Viridiplantae</taxon>
        <taxon>Streptophyta</taxon>
        <taxon>Embryophyta</taxon>
        <taxon>Tracheophyta</taxon>
        <taxon>Spermatophyta</taxon>
        <taxon>Magnoliopsida</taxon>
        <taxon>eudicotyledons</taxon>
        <taxon>Gunneridae</taxon>
        <taxon>Pentapetalae</taxon>
        <taxon>asterids</taxon>
        <taxon>campanulids</taxon>
        <taxon>Escalloniales</taxon>
        <taxon>Escalloniaceae</taxon>
        <taxon>Escallonia</taxon>
    </lineage>
</organism>
<sequence length="916" mass="102288">MEFSQEWKSLWPIASVFSPPLLLSTAGAGSGGGGGGGDSKESKRTGPLIFNPSPDTLTKLFTCPCLSSPLFNPFPSLSLPRFLQTSSSILPSASSSIASTLGPQLPDAPSLNNSLELLHCPERNSVFAFYPTGPNSDRVGFVLLSVKDSHLDVGLPRGRDGFFTADNALNHQILRLLVNPIDDLPCHSGDSSLTTFGYLLACTMYSVFWYSVGIQGVGSGLERPKLDLMGSKLFTISEVVHACWSPHLPEESVVLLGSGELFLFDLASCSRPGSLVSKVRGKKLRVVWGDSTVMKEGHWLGCEFSWHPRILIVAHSSSVFLVDLRSEGSKVSCLLKVEILSTFSPRKNDQFAALSRAGYDGFYFVVASSHLLLLCDVRNPLMPLLQWAHGLDNPRYITVFSLSELRSHPRDDTFEWASKSGYCILVGSFWNCEFSVFCYGPECRGSVASEISKFSKSFFAWELPSEISLSARGCHCGSCLVREEFAKDALPEWIKWQHKKEIVLGFGILHRDLSAQLFEPDSFGGFTLIRLMSSGSLESQRYLASWEFVNFNEEAHKKPPLHLEDTLIYEKLIDDGEYRFLKKYCYLKLDCLDAYLKGYLAKVLVMKGQKIGEGPQETYSFTLEFHQQICQKLKAFGLNTLEASPTVDDVLKDVRSPTSIMEIASSSIWARLPAYLLCLAFSTYSELMEVLGNHRKVSLEFLDVPDQLHLPPFSFHKPSLRSSKWSSKVQPGNAFVGPGLPLQVLVTLCKLRMEEANGPSADLELEHMCNIVMQVANELTKSDSGTELHTDHAISLADDREEMRCNSQNTWPFSVHEPVAFSTKFPSGDPTPERSVCDNERYTSFVYRTCQKELVPNARMEMVGSELFDAHCPAELEFDDCNMNFEQNEVKIFKLLKRQYSNFKEDFSLYQKCCDS</sequence>
<evidence type="ECO:0000313" key="2">
    <source>
        <dbReference type="EMBL" id="KAK3034687.1"/>
    </source>
</evidence>
<evidence type="ECO:0000256" key="1">
    <source>
        <dbReference type="SAM" id="MobiDB-lite"/>
    </source>
</evidence>
<dbReference type="Proteomes" id="UP001188597">
    <property type="component" value="Unassembled WGS sequence"/>
</dbReference>
<dbReference type="GO" id="GO:0001164">
    <property type="term" value="F:RNA polymerase I core promoter sequence-specific DNA binding"/>
    <property type="evidence" value="ECO:0007669"/>
    <property type="project" value="TreeGrafter"/>
</dbReference>
<dbReference type="InterPro" id="IPR038801">
    <property type="entry name" value="TAF1C"/>
</dbReference>
<dbReference type="PANTHER" id="PTHR15319:SF1">
    <property type="entry name" value="TATA BOX-BINDING PROTEIN-ASSOCIATED FACTOR RNA POLYMERASE I SUBUNIT C"/>
    <property type="match status" value="1"/>
</dbReference>
<dbReference type="AlphaFoldDB" id="A0AA88WVX9"/>